<accession>A0A0F9TQL1</accession>
<name>A0A0F9TQL1_9ZZZZ</name>
<proteinExistence type="predicted"/>
<protein>
    <submittedName>
        <fullName evidence="1">Uncharacterized protein</fullName>
    </submittedName>
</protein>
<dbReference type="AlphaFoldDB" id="A0A0F9TQL1"/>
<comment type="caution">
    <text evidence="1">The sequence shown here is derived from an EMBL/GenBank/DDBJ whole genome shotgun (WGS) entry which is preliminary data.</text>
</comment>
<dbReference type="EMBL" id="LAZR01001065">
    <property type="protein sequence ID" value="KKN51376.1"/>
    <property type="molecule type" value="Genomic_DNA"/>
</dbReference>
<sequence length="57" mass="6919">MDFNHLYLNMNDFRNLFLLYVVEKRSFAKKKKNFNLFQYPSSYVLLIGFLQQLDPPV</sequence>
<gene>
    <name evidence="1" type="ORF">LCGC14_0623180</name>
</gene>
<evidence type="ECO:0000313" key="1">
    <source>
        <dbReference type="EMBL" id="KKN51376.1"/>
    </source>
</evidence>
<organism evidence="1">
    <name type="scientific">marine sediment metagenome</name>
    <dbReference type="NCBI Taxonomy" id="412755"/>
    <lineage>
        <taxon>unclassified sequences</taxon>
        <taxon>metagenomes</taxon>
        <taxon>ecological metagenomes</taxon>
    </lineage>
</organism>
<reference evidence="1" key="1">
    <citation type="journal article" date="2015" name="Nature">
        <title>Complex archaea that bridge the gap between prokaryotes and eukaryotes.</title>
        <authorList>
            <person name="Spang A."/>
            <person name="Saw J.H."/>
            <person name="Jorgensen S.L."/>
            <person name="Zaremba-Niedzwiedzka K."/>
            <person name="Martijn J."/>
            <person name="Lind A.E."/>
            <person name="van Eijk R."/>
            <person name="Schleper C."/>
            <person name="Guy L."/>
            <person name="Ettema T.J."/>
        </authorList>
    </citation>
    <scope>NUCLEOTIDE SEQUENCE</scope>
</reference>